<dbReference type="OrthoDB" id="2373347at2"/>
<proteinExistence type="predicted"/>
<dbReference type="Gene3D" id="3.60.15.10">
    <property type="entry name" value="Ribonuclease Z/Hydroxyacylglutathione hydrolase-like"/>
    <property type="match status" value="1"/>
</dbReference>
<dbReference type="PANTHER" id="PTHR36839">
    <property type="entry name" value="METALLO-BETA-LACTAMASE FAMILY PROTEIN (AFU_ORTHOLOGUE AFUA_5G12770)"/>
    <property type="match status" value="1"/>
</dbReference>
<dbReference type="AlphaFoldDB" id="A0A512AY13"/>
<keyword evidence="2" id="KW-0378">Hydrolase</keyword>
<dbReference type="SMART" id="SM00849">
    <property type="entry name" value="Lactamase_B"/>
    <property type="match status" value="1"/>
</dbReference>
<keyword evidence="3" id="KW-1185">Reference proteome</keyword>
<gene>
    <name evidence="2" type="ORF">AAE02nite_22700</name>
</gene>
<dbReference type="Proteomes" id="UP000321532">
    <property type="component" value="Unassembled WGS sequence"/>
</dbReference>
<organism evidence="2 3">
    <name type="scientific">Adhaeribacter aerolatus</name>
    <dbReference type="NCBI Taxonomy" id="670289"/>
    <lineage>
        <taxon>Bacteria</taxon>
        <taxon>Pseudomonadati</taxon>
        <taxon>Bacteroidota</taxon>
        <taxon>Cytophagia</taxon>
        <taxon>Cytophagales</taxon>
        <taxon>Hymenobacteraceae</taxon>
        <taxon>Adhaeribacter</taxon>
    </lineage>
</organism>
<evidence type="ECO:0000313" key="3">
    <source>
        <dbReference type="Proteomes" id="UP000321532"/>
    </source>
</evidence>
<dbReference type="InterPro" id="IPR036866">
    <property type="entry name" value="RibonucZ/Hydroxyglut_hydro"/>
</dbReference>
<protein>
    <submittedName>
        <fullName evidence="2">Hydrolase</fullName>
    </submittedName>
</protein>
<comment type="caution">
    <text evidence="2">The sequence shown here is derived from an EMBL/GenBank/DDBJ whole genome shotgun (WGS) entry which is preliminary data.</text>
</comment>
<accession>A0A512AY13</accession>
<dbReference type="RefSeq" id="WP_146897873.1">
    <property type="nucleotide sequence ID" value="NZ_BJYS01000016.1"/>
</dbReference>
<reference evidence="2 3" key="1">
    <citation type="submission" date="2019-07" db="EMBL/GenBank/DDBJ databases">
        <title>Whole genome shotgun sequence of Adhaeribacter aerolatus NBRC 106133.</title>
        <authorList>
            <person name="Hosoyama A."/>
            <person name="Uohara A."/>
            <person name="Ohji S."/>
            <person name="Ichikawa N."/>
        </authorList>
    </citation>
    <scope>NUCLEOTIDE SEQUENCE [LARGE SCALE GENOMIC DNA]</scope>
    <source>
        <strain evidence="2 3">NBRC 106133</strain>
    </source>
</reference>
<dbReference type="InterPro" id="IPR001279">
    <property type="entry name" value="Metallo-B-lactamas"/>
</dbReference>
<dbReference type="PANTHER" id="PTHR36839:SF1">
    <property type="entry name" value="METALLO-BETA-LACTAMASE FAMILY PROTEIN (AFU_ORTHOLOGUE AFUA_5G12770)"/>
    <property type="match status" value="1"/>
</dbReference>
<feature type="domain" description="Metallo-beta-lactamase" evidence="1">
    <location>
        <begin position="74"/>
        <end position="235"/>
    </location>
</feature>
<name>A0A512AY13_9BACT</name>
<evidence type="ECO:0000313" key="2">
    <source>
        <dbReference type="EMBL" id="GEO04606.1"/>
    </source>
</evidence>
<evidence type="ECO:0000259" key="1">
    <source>
        <dbReference type="SMART" id="SM00849"/>
    </source>
</evidence>
<dbReference type="EMBL" id="BJYS01000016">
    <property type="protein sequence ID" value="GEO04606.1"/>
    <property type="molecule type" value="Genomic_DNA"/>
</dbReference>
<dbReference type="SUPFAM" id="SSF56281">
    <property type="entry name" value="Metallo-hydrolase/oxidoreductase"/>
    <property type="match status" value="1"/>
</dbReference>
<dbReference type="GO" id="GO:0016787">
    <property type="term" value="F:hydrolase activity"/>
    <property type="evidence" value="ECO:0007669"/>
    <property type="project" value="UniProtKB-KW"/>
</dbReference>
<sequence length="268" mass="30368">MQTNFICTTCGVQKAATESEPSHCMICEDDRQYVNWNGQQWTTLEALQKDYKNKIYGVEPQLYRLQTEPKFAIGQKAYLLQSPSGNILWDCITLLDEATQQQIEELGGIQAIGVSHPHYYATVVEWSRAFGHIPIYIHASDQQWIQRPDPVIRLWEGTYLDLWDGIKIINCGGHFPGACVLHWPAGAEGKGILLSGDPVQVAMDRKSVSFMYSYPNLIPLAKHQIIGIRDSLAGFAFEKIYGAFEPHIAQDARAAFDRSINRYLQIYN</sequence>